<evidence type="ECO:0008006" key="3">
    <source>
        <dbReference type="Google" id="ProtNLM"/>
    </source>
</evidence>
<dbReference type="OrthoDB" id="8963480at2759"/>
<proteinExistence type="predicted"/>
<protein>
    <recommendedName>
        <fullName evidence="3">Reverse transcriptase</fullName>
    </recommendedName>
</protein>
<evidence type="ECO:0000313" key="1">
    <source>
        <dbReference type="EMBL" id="KAG6930720.1"/>
    </source>
</evidence>
<reference evidence="1 2" key="1">
    <citation type="journal article" date="2020" name="G3 (Bethesda)">
        <title>Draft Genome of the Common Snapping Turtle, Chelydra serpentina, a Model for Phenotypic Plasticity in Reptiles.</title>
        <authorList>
            <person name="Das D."/>
            <person name="Singh S.K."/>
            <person name="Bierstedt J."/>
            <person name="Erickson A."/>
            <person name="Galli G.L.J."/>
            <person name="Crossley D.A. 2nd"/>
            <person name="Rhen T."/>
        </authorList>
    </citation>
    <scope>NUCLEOTIDE SEQUENCE [LARGE SCALE GENOMIC DNA]</scope>
    <source>
        <strain evidence="1">KW</strain>
    </source>
</reference>
<dbReference type="Proteomes" id="UP000765507">
    <property type="component" value="Unassembled WGS sequence"/>
</dbReference>
<sequence length="128" mass="14838">GMEEVCKDFYTELFKSRINVPLPESEERVPPVIVSEVRSAIHQMKRKAPGKDGITSEKIYAGGKKLWKALALRFSRYLEEGKIPSSWKESNTILLHKKGDQENLKNYRPICLLSHIYKFFTKVITNRL</sequence>
<comment type="caution">
    <text evidence="1">The sequence shown here is derived from an EMBL/GenBank/DDBJ whole genome shotgun (WGS) entry which is preliminary data.</text>
</comment>
<dbReference type="PANTHER" id="PTHR19446">
    <property type="entry name" value="REVERSE TRANSCRIPTASES"/>
    <property type="match status" value="1"/>
</dbReference>
<keyword evidence="2" id="KW-1185">Reference proteome</keyword>
<accession>A0A8T1SPZ6</accession>
<feature type="non-terminal residue" evidence="1">
    <location>
        <position position="128"/>
    </location>
</feature>
<dbReference type="EMBL" id="JAHGAV010000138">
    <property type="protein sequence ID" value="KAG6930720.1"/>
    <property type="molecule type" value="Genomic_DNA"/>
</dbReference>
<gene>
    <name evidence="1" type="ORF">G0U57_003014</name>
</gene>
<evidence type="ECO:0000313" key="2">
    <source>
        <dbReference type="Proteomes" id="UP000765507"/>
    </source>
</evidence>
<dbReference type="AlphaFoldDB" id="A0A8T1SPZ6"/>
<organism evidence="1 2">
    <name type="scientific">Chelydra serpentina</name>
    <name type="common">Snapping turtle</name>
    <name type="synonym">Testudo serpentina</name>
    <dbReference type="NCBI Taxonomy" id="8475"/>
    <lineage>
        <taxon>Eukaryota</taxon>
        <taxon>Metazoa</taxon>
        <taxon>Chordata</taxon>
        <taxon>Craniata</taxon>
        <taxon>Vertebrata</taxon>
        <taxon>Euteleostomi</taxon>
        <taxon>Archelosauria</taxon>
        <taxon>Testudinata</taxon>
        <taxon>Testudines</taxon>
        <taxon>Cryptodira</taxon>
        <taxon>Durocryptodira</taxon>
        <taxon>Americhelydia</taxon>
        <taxon>Chelydroidea</taxon>
        <taxon>Chelydridae</taxon>
        <taxon>Chelydra</taxon>
    </lineage>
</organism>
<feature type="non-terminal residue" evidence="1">
    <location>
        <position position="1"/>
    </location>
</feature>
<name>A0A8T1SPZ6_CHESE</name>